<organism evidence="2 3">
    <name type="scientific">Trichoplusia ni</name>
    <name type="common">Cabbage looper</name>
    <dbReference type="NCBI Taxonomy" id="7111"/>
    <lineage>
        <taxon>Eukaryota</taxon>
        <taxon>Metazoa</taxon>
        <taxon>Ecdysozoa</taxon>
        <taxon>Arthropoda</taxon>
        <taxon>Hexapoda</taxon>
        <taxon>Insecta</taxon>
        <taxon>Pterygota</taxon>
        <taxon>Neoptera</taxon>
        <taxon>Endopterygota</taxon>
        <taxon>Lepidoptera</taxon>
        <taxon>Glossata</taxon>
        <taxon>Ditrysia</taxon>
        <taxon>Noctuoidea</taxon>
        <taxon>Noctuidae</taxon>
        <taxon>Plusiinae</taxon>
        <taxon>Trichoplusia</taxon>
    </lineage>
</organism>
<feature type="compositionally biased region" description="Low complexity" evidence="1">
    <location>
        <begin position="363"/>
        <end position="373"/>
    </location>
</feature>
<dbReference type="FunCoup" id="A0A7E5WPA3">
    <property type="interactions" value="1016"/>
</dbReference>
<dbReference type="InterPro" id="IPR022709">
    <property type="entry name" value="SCAI"/>
</dbReference>
<name>A0A7E5WPA3_TRINI</name>
<sequence length="1001" mass="115365">MPYNASSERHQAHRDLDEDLYTMRAVSLNSAISTDLQSSKTGAIRKTPKTQVPSRRDLQRQRSHSENRDLERYPLTRVTEHGGTRVRRNLENSEVRRKQIGEYSKFTRDAPKPGDLFFNFLLRVTTIVGSKIKKYKLKKQKVSWTKILEHLKTTSEDEGHLKKLENNKFLAYYYPAYYDYLPPTVKIDPFHEFPNLIYINDAFFGNACLTENNNSVGSFPYRLKPTMSQPYFHLPGVTTEAQTLFTKYQEVESPELGNDNARNKQSQSREHRESQLVQLNKQFVACKLESIEPSPDFDDPSHRSFRQPPQEHTRRRSVASESPPPTEDRRGASLSPQRRTVLDPEWQLPCSPRDSPPSPAPPSATTTPPRLLPDSSPTRPAPESNMNALDDHERKIIIEFCHLLEKSKQLFNGLRELPQYGHKQWHSYFGRTFDVYTKLWKFQQQHRTVLDNKYGLKRWQIGEIASKIGQLYYHFYLRTSETAYLNEAYSFYYAIRGRSYYTKASKEDKCELMVKKLRYYARFIVVCLLLKKLKLVSELIRELDKQIVEYGNAYDPEDQAEWTVVVNEVKAFIKAEPVVSVVHPDNYSVILSHRLNVQSTPPVDRLSHMVLSLQEVLIVGSNSAQVKFSELTMDMFRMMQTLEREPTGDIQHMFEESPRQQFLPGALNNKGYSIDCTLKYGDNPHKYLLFKPSPSQIFVYLASGCNDLPPNGVILLYISADGLIVPQDRNRHPEEGKSKYTTPAGPTLLKSNKKTAEETIVFCSAAAAGGFEVGGLITTSRSDITYRETIKDGKSIPPKIKEQQVLHPGDLYAFTRRPMFLIIDSDNSYIFQNMPRHFGQPLVILMSPVELPPSLHMIAHEKRAEGSMFTLFLHSPLSAICFCCDIRNISLVQWERAQSYIDTFLAEASQILTRTRADLMYVAFMGDDFLRLLILRFILCETFMRMHRAFRSRNHLTRSSPPIPDDIFEHPALTHIIMDLAIHLQVKLYLQVDTTVNDKST</sequence>
<keyword evidence="2" id="KW-1185">Reference proteome</keyword>
<proteinExistence type="predicted"/>
<protein>
    <submittedName>
        <fullName evidence="3">Protein SCAI</fullName>
    </submittedName>
</protein>
<feature type="region of interest" description="Disordered" evidence="1">
    <location>
        <begin position="729"/>
        <end position="749"/>
    </location>
</feature>
<dbReference type="AlphaFoldDB" id="A0A7E5WPA3"/>
<dbReference type="GO" id="GO:0003714">
    <property type="term" value="F:transcription corepressor activity"/>
    <property type="evidence" value="ECO:0007669"/>
    <property type="project" value="InterPro"/>
</dbReference>
<reference evidence="3" key="1">
    <citation type="submission" date="2025-08" db="UniProtKB">
        <authorList>
            <consortium name="RefSeq"/>
        </authorList>
    </citation>
    <scope>IDENTIFICATION</scope>
</reference>
<dbReference type="PANTHER" id="PTHR21243">
    <property type="entry name" value="PROTEIN SCAI"/>
    <property type="match status" value="1"/>
</dbReference>
<evidence type="ECO:0000313" key="3">
    <source>
        <dbReference type="RefSeq" id="XP_026741981.1"/>
    </source>
</evidence>
<evidence type="ECO:0000256" key="1">
    <source>
        <dbReference type="SAM" id="MobiDB-lite"/>
    </source>
</evidence>
<dbReference type="KEGG" id="tnl:113504082"/>
<accession>A0A7E5WPA3</accession>
<dbReference type="RefSeq" id="XP_026741981.1">
    <property type="nucleotide sequence ID" value="XM_026886180.1"/>
</dbReference>
<evidence type="ECO:0000313" key="2">
    <source>
        <dbReference type="Proteomes" id="UP000322000"/>
    </source>
</evidence>
<dbReference type="GO" id="GO:0006351">
    <property type="term" value="P:DNA-templated transcription"/>
    <property type="evidence" value="ECO:0007669"/>
    <property type="project" value="InterPro"/>
</dbReference>
<feature type="region of interest" description="Disordered" evidence="1">
    <location>
        <begin position="291"/>
        <end position="387"/>
    </location>
</feature>
<dbReference type="GeneID" id="113504082"/>
<dbReference type="Pfam" id="PF12070">
    <property type="entry name" value="SCAI"/>
    <property type="match status" value="1"/>
</dbReference>
<feature type="compositionally biased region" description="Basic and acidic residues" evidence="1">
    <location>
        <begin position="54"/>
        <end position="88"/>
    </location>
</feature>
<feature type="compositionally biased region" description="Basic and acidic residues" evidence="1">
    <location>
        <begin position="729"/>
        <end position="738"/>
    </location>
</feature>
<feature type="region of interest" description="Disordered" evidence="1">
    <location>
        <begin position="251"/>
        <end position="274"/>
    </location>
</feature>
<feature type="region of interest" description="Disordered" evidence="1">
    <location>
        <begin position="34"/>
        <end position="88"/>
    </location>
</feature>
<dbReference type="OrthoDB" id="525027at2759"/>
<dbReference type="Proteomes" id="UP000322000">
    <property type="component" value="Chromosome 21"/>
</dbReference>
<gene>
    <name evidence="3" type="primary">LOC113504082</name>
</gene>
<dbReference type="InParanoid" id="A0A7E5WPA3"/>